<protein>
    <recommendedName>
        <fullName evidence="2">Sulfotransferase domain-containing protein</fullName>
    </recommendedName>
</protein>
<dbReference type="EMBL" id="HBER01010689">
    <property type="protein sequence ID" value="CAD8530060.1"/>
    <property type="molecule type" value="Transcribed_RNA"/>
</dbReference>
<proteinExistence type="predicted"/>
<dbReference type="AlphaFoldDB" id="A0A7S0NSV0"/>
<reference evidence="1" key="1">
    <citation type="submission" date="2021-01" db="EMBL/GenBank/DDBJ databases">
        <authorList>
            <person name="Corre E."/>
            <person name="Pelletier E."/>
            <person name="Niang G."/>
            <person name="Scheremetjew M."/>
            <person name="Finn R."/>
            <person name="Kale V."/>
            <person name="Holt S."/>
            <person name="Cochrane G."/>
            <person name="Meng A."/>
            <person name="Brown T."/>
            <person name="Cohen L."/>
        </authorList>
    </citation>
    <scope>NUCLEOTIDE SEQUENCE</scope>
    <source>
        <strain evidence="1">RCC1130</strain>
    </source>
</reference>
<sequence length="360" mass="40512">MARMAEYYRLMADYVPADSRVARCLKSQQRATPPYPLSADGILMAMGVEGSGHHVLERGINRSLCHAETSKYRCGRQASFPAGFKWRKDSTLDPAQFMPAKRYCTPRVPANHTFLVLLRNPVDTFSSAFGRFFPMAQYRQLGAAAENDTLAHELDAHYQGWLEVATCTSKLPCNRMWFLAYELLFSAPRAHVPMLEALFDVSEGNPHIEHFVRPFEKLVAARPAAEAQLQWDSLSKSQRMLVGKLRKLTELWSEAGLTWARPSWSYLPAAETEWPLVPQLEMPVWVSHCSLAELNASRAGAEGENGTRHTLRLDPKVSCLLAWRNATARWFYDASRSLDIFPPPPSDVGSSGRSSRDLLV</sequence>
<dbReference type="SUPFAM" id="SSF52540">
    <property type="entry name" value="P-loop containing nucleoside triphosphate hydrolases"/>
    <property type="match status" value="1"/>
</dbReference>
<evidence type="ECO:0000313" key="1">
    <source>
        <dbReference type="EMBL" id="CAD8530060.1"/>
    </source>
</evidence>
<accession>A0A7S0NSV0</accession>
<organism evidence="1">
    <name type="scientific">Calcidiscus leptoporus</name>
    <dbReference type="NCBI Taxonomy" id="127549"/>
    <lineage>
        <taxon>Eukaryota</taxon>
        <taxon>Haptista</taxon>
        <taxon>Haptophyta</taxon>
        <taxon>Prymnesiophyceae</taxon>
        <taxon>Coccolithales</taxon>
        <taxon>Calcidiscaceae</taxon>
        <taxon>Calcidiscus</taxon>
    </lineage>
</organism>
<evidence type="ECO:0008006" key="2">
    <source>
        <dbReference type="Google" id="ProtNLM"/>
    </source>
</evidence>
<dbReference type="InterPro" id="IPR027417">
    <property type="entry name" value="P-loop_NTPase"/>
</dbReference>
<name>A0A7S0NSV0_9EUKA</name>
<gene>
    <name evidence="1" type="ORF">CLEP1334_LOCUS5312</name>
</gene>